<evidence type="ECO:0000256" key="6">
    <source>
        <dbReference type="ARBA" id="ARBA00022837"/>
    </source>
</evidence>
<evidence type="ECO:0000256" key="11">
    <source>
        <dbReference type="PIRSR" id="PIRSR605959-2"/>
    </source>
</evidence>
<feature type="domain" description="Fumarylacetoacetase N-terminal" evidence="15">
    <location>
        <begin position="29"/>
        <end position="138"/>
    </location>
</feature>
<dbReference type="GO" id="GO:0046872">
    <property type="term" value="F:metal ion binding"/>
    <property type="evidence" value="ECO:0007669"/>
    <property type="project" value="UniProtKB-UniRule"/>
</dbReference>
<comment type="similarity">
    <text evidence="2 13">Belongs to the FAH family.</text>
</comment>
<protein>
    <recommendedName>
        <fullName evidence="3 13">Fumarylacetoacetase</fullName>
        <ecNumber evidence="3 13">3.7.1.2</ecNumber>
    </recommendedName>
    <alternativeName>
        <fullName evidence="13">Fumarylacetoacetate hydrolase</fullName>
    </alternativeName>
</protein>
<feature type="binding site" evidence="12">
    <location>
        <position position="270"/>
    </location>
    <ligand>
        <name>Mg(2+)</name>
        <dbReference type="ChEBI" id="CHEBI:18420"/>
    </ligand>
</feature>
<feature type="binding site" evidence="12">
    <location>
        <position position="218"/>
    </location>
    <ligand>
        <name>Ca(2+)</name>
        <dbReference type="ChEBI" id="CHEBI:29108"/>
    </ligand>
</feature>
<dbReference type="InterPro" id="IPR036462">
    <property type="entry name" value="Fumarylacetoacetase_N_sf"/>
</dbReference>
<reference evidence="16" key="1">
    <citation type="submission" date="2021-04" db="EMBL/GenBank/DDBJ databases">
        <title>Draft genome of Fusarium avenaceum strain F156N33, isolated from an atmospheric sample in Virginia.</title>
        <authorList>
            <person name="Yang S."/>
            <person name="Vinatzer B.A."/>
            <person name="Coleman J."/>
        </authorList>
    </citation>
    <scope>NUCLEOTIDE SEQUENCE</scope>
    <source>
        <strain evidence="16">F156N33</strain>
    </source>
</reference>
<feature type="binding site" evidence="12">
    <location>
        <position position="146"/>
    </location>
    <ligand>
        <name>Ca(2+)</name>
        <dbReference type="ChEBI" id="CHEBI:29108"/>
    </ligand>
</feature>
<evidence type="ECO:0000256" key="5">
    <source>
        <dbReference type="ARBA" id="ARBA00022801"/>
    </source>
</evidence>
<evidence type="ECO:0000256" key="2">
    <source>
        <dbReference type="ARBA" id="ARBA00010211"/>
    </source>
</evidence>
<keyword evidence="9 13" id="KW-0585">Phenylalanine catabolism</keyword>
<keyword evidence="6 12" id="KW-0106">Calcium</keyword>
<organism evidence="16 17">
    <name type="scientific">Fusarium avenaceum</name>
    <dbReference type="NCBI Taxonomy" id="40199"/>
    <lineage>
        <taxon>Eukaryota</taxon>
        <taxon>Fungi</taxon>
        <taxon>Dikarya</taxon>
        <taxon>Ascomycota</taxon>
        <taxon>Pezizomycotina</taxon>
        <taxon>Sordariomycetes</taxon>
        <taxon>Hypocreomycetidae</taxon>
        <taxon>Hypocreales</taxon>
        <taxon>Nectriaceae</taxon>
        <taxon>Fusarium</taxon>
        <taxon>Fusarium tricinctum species complex</taxon>
    </lineage>
</organism>
<dbReference type="PANTHER" id="PTHR43069:SF2">
    <property type="entry name" value="FUMARYLACETOACETASE"/>
    <property type="match status" value="1"/>
</dbReference>
<keyword evidence="4 12" id="KW-0479">Metal-binding</keyword>
<evidence type="ECO:0000256" key="12">
    <source>
        <dbReference type="PIRSR" id="PIRSR605959-3"/>
    </source>
</evidence>
<dbReference type="GO" id="GO:0006572">
    <property type="term" value="P:L-tyrosine catabolic process"/>
    <property type="evidence" value="ECO:0007669"/>
    <property type="project" value="UniProtKB-UniRule"/>
</dbReference>
<dbReference type="GO" id="GO:0004334">
    <property type="term" value="F:fumarylacetoacetase activity"/>
    <property type="evidence" value="ECO:0007669"/>
    <property type="project" value="UniProtKB-UniRule"/>
</dbReference>
<feature type="binding site" evidence="12">
    <location>
        <position position="274"/>
    </location>
    <ligand>
        <name>Mg(2+)</name>
        <dbReference type="ChEBI" id="CHEBI:18420"/>
    </ligand>
</feature>
<evidence type="ECO:0000256" key="3">
    <source>
        <dbReference type="ARBA" id="ARBA00012094"/>
    </source>
</evidence>
<dbReference type="InterPro" id="IPR011234">
    <property type="entry name" value="Fumarylacetoacetase-like_C"/>
</dbReference>
<name>A0A9P7HHI0_9HYPO</name>
<dbReference type="GO" id="GO:1902000">
    <property type="term" value="P:homogentisate catabolic process"/>
    <property type="evidence" value="ECO:0007669"/>
    <property type="project" value="TreeGrafter"/>
</dbReference>
<feature type="domain" description="Fumarylacetoacetase-like C-terminal" evidence="14">
    <location>
        <begin position="145"/>
        <end position="437"/>
    </location>
</feature>
<evidence type="ECO:0000259" key="15">
    <source>
        <dbReference type="Pfam" id="PF09298"/>
    </source>
</evidence>
<proteinExistence type="inferred from homology"/>
<dbReference type="EC" id="3.7.1.2" evidence="3 13"/>
<evidence type="ECO:0000256" key="10">
    <source>
        <dbReference type="PIRSR" id="PIRSR605959-1"/>
    </source>
</evidence>
<dbReference type="GO" id="GO:0006559">
    <property type="term" value="P:L-phenylalanine catabolic process"/>
    <property type="evidence" value="ECO:0007669"/>
    <property type="project" value="UniProtKB-UniRule"/>
</dbReference>
<keyword evidence="5 13" id="KW-0378">Hydrolase</keyword>
<evidence type="ECO:0000313" key="17">
    <source>
        <dbReference type="Proteomes" id="UP000782241"/>
    </source>
</evidence>
<gene>
    <name evidence="16" type="ORF">KAF25_008811</name>
</gene>
<comment type="pathway">
    <text evidence="1 13">Amino-acid degradation; L-phenylalanine degradation; acetoacetate and fumarate from L-phenylalanine: step 6/6.</text>
</comment>
<feature type="binding site" evidence="12">
    <location>
        <position position="250"/>
    </location>
    <ligand>
        <name>Mg(2+)</name>
        <dbReference type="ChEBI" id="CHEBI:18420"/>
    </ligand>
</feature>
<comment type="catalytic activity">
    <reaction evidence="13">
        <text>4-fumarylacetoacetate + H2O = acetoacetate + fumarate + H(+)</text>
        <dbReference type="Rhea" id="RHEA:10244"/>
        <dbReference type="ChEBI" id="CHEBI:13705"/>
        <dbReference type="ChEBI" id="CHEBI:15377"/>
        <dbReference type="ChEBI" id="CHEBI:15378"/>
        <dbReference type="ChEBI" id="CHEBI:18034"/>
        <dbReference type="ChEBI" id="CHEBI:29806"/>
        <dbReference type="EC" id="3.7.1.2"/>
    </reaction>
</comment>
<dbReference type="Gene3D" id="2.30.30.230">
    <property type="entry name" value="Fumarylacetoacetase, N-terminal domain"/>
    <property type="match status" value="1"/>
</dbReference>
<dbReference type="InterPro" id="IPR005959">
    <property type="entry name" value="Fumarylacetoacetase"/>
</dbReference>
<evidence type="ECO:0000313" key="16">
    <source>
        <dbReference type="EMBL" id="KAG5665077.1"/>
    </source>
</evidence>
<comment type="cofactor">
    <cofactor evidence="13">
        <name>Mg(2+)</name>
        <dbReference type="ChEBI" id="CHEBI:18420"/>
    </cofactor>
    <cofactor evidence="13">
        <name>Ca(2+)</name>
        <dbReference type="ChEBI" id="CHEBI:29108"/>
    </cofactor>
</comment>
<dbReference type="PANTHER" id="PTHR43069">
    <property type="entry name" value="FUMARYLACETOACETASE"/>
    <property type="match status" value="1"/>
</dbReference>
<dbReference type="Gene3D" id="3.90.850.10">
    <property type="entry name" value="Fumarylacetoacetase-like, C-terminal domain"/>
    <property type="match status" value="1"/>
</dbReference>
<evidence type="ECO:0000256" key="9">
    <source>
        <dbReference type="ARBA" id="ARBA00023232"/>
    </source>
</evidence>
<evidence type="ECO:0000256" key="7">
    <source>
        <dbReference type="ARBA" id="ARBA00022842"/>
    </source>
</evidence>
<dbReference type="SUPFAM" id="SSF63433">
    <property type="entry name" value="Fumarylacetoacetate hydrolase, FAH, N-terminal domain"/>
    <property type="match status" value="1"/>
</dbReference>
<evidence type="ECO:0000256" key="1">
    <source>
        <dbReference type="ARBA" id="ARBA00004782"/>
    </source>
</evidence>
<dbReference type="InterPro" id="IPR015377">
    <property type="entry name" value="Fumarylacetoacetase_N"/>
</dbReference>
<feature type="binding site" evidence="12">
    <location>
        <position position="216"/>
    </location>
    <ligand>
        <name>Ca(2+)</name>
        <dbReference type="ChEBI" id="CHEBI:29108"/>
    </ligand>
</feature>
<sequence length="448" mass="48905">MAEPELVACMTSMVSWPIEVSPDSPFPLNNIPFGIFTTIQKIERRAGVAIGDFILDLSSLERTLLHDGCFNRLKRVSEAPVFQDGDLSKFASLPVASRKAFRNTLIDWLSDKMSPLFDNAARTASIFIPMADATMHLPFKIPAFTDFMCSDVHIENCSRLAGASTPPSHYAMPLGYNGRASSVVTDGEPIYRPQGIIRNPQDSSTSFQPSKRMDYEAELGVFVSRPLPRNAHINADEADDYIFGFVVLNDWSARDIQFTEMNPLGPINGKSFATSISPWVVTLDALEGARCVSSVTDLRDGGLTGARHLRHKDERSTWDLELEVSVFRPKSNSSAPMMTSRSNLRHLRWSPGQMLAHLASSGCGLRTGELFGTGTISSPNDKPSSRTLGCLLELTEGGKKPANQGAEDADALVFLEDGDEVVISAWAKGCSFGLGSLSGQLLAPREDR</sequence>
<keyword evidence="7 12" id="KW-0460">Magnesium</keyword>
<dbReference type="InterPro" id="IPR036663">
    <property type="entry name" value="Fumarylacetoacetase_C_sf"/>
</dbReference>
<keyword evidence="8 13" id="KW-0828">Tyrosine catabolism</keyword>
<comment type="caution">
    <text evidence="16">The sequence shown here is derived from an EMBL/GenBank/DDBJ whole genome shotgun (WGS) entry which is preliminary data.</text>
</comment>
<dbReference type="Proteomes" id="UP000782241">
    <property type="component" value="Unassembled WGS sequence"/>
</dbReference>
<keyword evidence="17" id="KW-1185">Reference proteome</keyword>
<evidence type="ECO:0000259" key="14">
    <source>
        <dbReference type="Pfam" id="PF01557"/>
    </source>
</evidence>
<dbReference type="AlphaFoldDB" id="A0A9P7HHI0"/>
<dbReference type="Pfam" id="PF09298">
    <property type="entry name" value="FAA_hydrolase_N"/>
    <property type="match status" value="1"/>
</dbReference>
<feature type="active site" description="Proton acceptor" evidence="10">
    <location>
        <position position="153"/>
    </location>
</feature>
<dbReference type="Pfam" id="PF01557">
    <property type="entry name" value="FAA_hydrolase"/>
    <property type="match status" value="1"/>
</dbReference>
<feature type="binding site" evidence="11">
    <location>
        <position position="375"/>
    </location>
    <ligand>
        <name>substrate</name>
    </ligand>
</feature>
<evidence type="ECO:0000256" key="13">
    <source>
        <dbReference type="RuleBase" id="RU366008"/>
    </source>
</evidence>
<feature type="binding site" evidence="12">
    <location>
        <position position="250"/>
    </location>
    <ligand>
        <name>Ca(2+)</name>
        <dbReference type="ChEBI" id="CHEBI:29108"/>
    </ligand>
</feature>
<evidence type="ECO:0000256" key="8">
    <source>
        <dbReference type="ARBA" id="ARBA00022878"/>
    </source>
</evidence>
<evidence type="ECO:0000256" key="4">
    <source>
        <dbReference type="ARBA" id="ARBA00022723"/>
    </source>
</evidence>
<dbReference type="EMBL" id="JAGPUO010000002">
    <property type="protein sequence ID" value="KAG5665077.1"/>
    <property type="molecule type" value="Genomic_DNA"/>
</dbReference>
<dbReference type="SUPFAM" id="SSF56529">
    <property type="entry name" value="FAH"/>
    <property type="match status" value="1"/>
</dbReference>
<feature type="binding site" evidence="11">
    <location>
        <position position="257"/>
    </location>
    <ligand>
        <name>substrate</name>
    </ligand>
</feature>
<accession>A0A9P7HHI0</accession>